<proteinExistence type="predicted"/>
<evidence type="ECO:0000313" key="4">
    <source>
        <dbReference type="Proteomes" id="UP000503278"/>
    </source>
</evidence>
<gene>
    <name evidence="3" type="ORF">HH214_13060</name>
</gene>
<keyword evidence="2" id="KW-0812">Transmembrane</keyword>
<name>A0A7L5E043_9SPHI</name>
<dbReference type="EMBL" id="CP051682">
    <property type="protein sequence ID" value="QJD96732.1"/>
    <property type="molecule type" value="Genomic_DNA"/>
</dbReference>
<sequence length="598" mass="68397">MTPKFLKCRWQKITAAVLSIFVIIISIIAFFINQYWSPILAREVKSTVLNSTDSLYVADFKDARLNVLQGKIVLYDITIKPNMPVYNRRLKIGLAPNNLYTLKVKRIVFQRIHPLRLYRKNQLNINKIIISEPELKVTYHLVHTRDTLTFGKLNAWQRIKSILKSIHVNQVLLNDVKFRYEDYTGAKLDVSELKEMNLTGNNLQIDSATQNDTSRFLYFKEVQIELNNFIQPSNNGLYTYRIKQLNFSTLTSQLNAFGLSLIPASEQVFASKKSRIRFACYLDTVQINHFDFATYNKYHLFNSSHVVLTRGNFSIAVNPMAQARKTDRLITFPNVAIHQLGSQFRLDTVDLQSINIAYKGYGKKSHKPGQINFNNTSGSLYNVSNQASALALNPVCSLQLSSYLMNQGLLNTTVTFNLTDSAKTYAYKGTLGSMKLDKLNPVTIPFGLLKITSGNLTRLDFDVKGNRNVATGTVGFQYSNLKVKLFKMDTATARYKRMTIVSLLANNLVIKRNNPDQPGQIARLAQVTYVRQPDTPFFKTVWKTLSRGIKACAGYDAAMEKHVKQQIAQHAIDKKKRKIRKAQRDRRKIEKGRKKRRH</sequence>
<keyword evidence="2" id="KW-0472">Membrane</keyword>
<organism evidence="3 4">
    <name type="scientific">Mucilaginibacter robiniae</name>
    <dbReference type="NCBI Taxonomy" id="2728022"/>
    <lineage>
        <taxon>Bacteria</taxon>
        <taxon>Pseudomonadati</taxon>
        <taxon>Bacteroidota</taxon>
        <taxon>Sphingobacteriia</taxon>
        <taxon>Sphingobacteriales</taxon>
        <taxon>Sphingobacteriaceae</taxon>
        <taxon>Mucilaginibacter</taxon>
    </lineage>
</organism>
<dbReference type="KEGG" id="mrob:HH214_13060"/>
<feature type="region of interest" description="Disordered" evidence="1">
    <location>
        <begin position="569"/>
        <end position="598"/>
    </location>
</feature>
<feature type="transmembrane region" description="Helical" evidence="2">
    <location>
        <begin position="12"/>
        <end position="36"/>
    </location>
</feature>
<dbReference type="AlphaFoldDB" id="A0A7L5E043"/>
<accession>A0A7L5E043</accession>
<evidence type="ECO:0000256" key="1">
    <source>
        <dbReference type="SAM" id="MobiDB-lite"/>
    </source>
</evidence>
<keyword evidence="4" id="KW-1185">Reference proteome</keyword>
<reference evidence="3 4" key="1">
    <citation type="submission" date="2020-04" db="EMBL/GenBank/DDBJ databases">
        <title>Genome sequencing of novel species.</title>
        <authorList>
            <person name="Heo J."/>
            <person name="Kim S.-J."/>
            <person name="Kim J.-S."/>
            <person name="Hong S.-B."/>
            <person name="Kwon S.-W."/>
        </authorList>
    </citation>
    <scope>NUCLEOTIDE SEQUENCE [LARGE SCALE GENOMIC DNA]</scope>
    <source>
        <strain evidence="3 4">F39-2</strain>
    </source>
</reference>
<keyword evidence="2" id="KW-1133">Transmembrane helix</keyword>
<evidence type="ECO:0000313" key="3">
    <source>
        <dbReference type="EMBL" id="QJD96732.1"/>
    </source>
</evidence>
<evidence type="ECO:0000256" key="2">
    <source>
        <dbReference type="SAM" id="Phobius"/>
    </source>
</evidence>
<dbReference type="RefSeq" id="WP_169608303.1">
    <property type="nucleotide sequence ID" value="NZ_CP051682.1"/>
</dbReference>
<feature type="compositionally biased region" description="Basic residues" evidence="1">
    <location>
        <begin position="573"/>
        <end position="598"/>
    </location>
</feature>
<dbReference type="Proteomes" id="UP000503278">
    <property type="component" value="Chromosome"/>
</dbReference>
<evidence type="ECO:0008006" key="5">
    <source>
        <dbReference type="Google" id="ProtNLM"/>
    </source>
</evidence>
<protein>
    <recommendedName>
        <fullName evidence="5">DUF748 domain-containing protein</fullName>
    </recommendedName>
</protein>